<organism evidence="2 3">
    <name type="scientific">Cellulosimicrobium arenosum</name>
    <dbReference type="NCBI Taxonomy" id="2708133"/>
    <lineage>
        <taxon>Bacteria</taxon>
        <taxon>Bacillati</taxon>
        <taxon>Actinomycetota</taxon>
        <taxon>Actinomycetes</taxon>
        <taxon>Micrococcales</taxon>
        <taxon>Promicromonosporaceae</taxon>
        <taxon>Cellulosimicrobium</taxon>
    </lineage>
</organism>
<proteinExistence type="predicted"/>
<name>A0A927G7X9_9MICO</name>
<dbReference type="AlphaFoldDB" id="A0A927G7X9"/>
<dbReference type="Pfam" id="PF01206">
    <property type="entry name" value="TusA"/>
    <property type="match status" value="1"/>
</dbReference>
<dbReference type="RefSeq" id="WP_191827970.1">
    <property type="nucleotide sequence ID" value="NZ_JACYHB010000003.1"/>
</dbReference>
<dbReference type="SUPFAM" id="SSF64307">
    <property type="entry name" value="SirA-like"/>
    <property type="match status" value="1"/>
</dbReference>
<dbReference type="EMBL" id="JACYHB010000003">
    <property type="protein sequence ID" value="MBD8078378.1"/>
    <property type="molecule type" value="Genomic_DNA"/>
</dbReference>
<protein>
    <submittedName>
        <fullName evidence="2">Sulfurtransferase TusA family protein</fullName>
    </submittedName>
</protein>
<accession>A0A927G7X9</accession>
<gene>
    <name evidence="2" type="ORF">IF651_04815</name>
</gene>
<evidence type="ECO:0000313" key="2">
    <source>
        <dbReference type="EMBL" id="MBD8078378.1"/>
    </source>
</evidence>
<reference evidence="2" key="1">
    <citation type="journal article" date="2018" name="Curr. Microbiol.">
        <title>Cellulosimicrobium arenosum sp. nov., Isolated from Marine Sediment Sand.</title>
        <authorList>
            <person name="Oh M."/>
            <person name="Kim J.H."/>
            <person name="Yoon J.H."/>
            <person name="Schumann P."/>
            <person name="Kim W."/>
        </authorList>
    </citation>
    <scope>NUCLEOTIDE SEQUENCE</scope>
    <source>
        <strain evidence="2">KCTC 49039</strain>
    </source>
</reference>
<comment type="caution">
    <text evidence="2">The sequence shown here is derived from an EMBL/GenBank/DDBJ whole genome shotgun (WGS) entry which is preliminary data.</text>
</comment>
<keyword evidence="3" id="KW-1185">Reference proteome</keyword>
<evidence type="ECO:0000259" key="1">
    <source>
        <dbReference type="Pfam" id="PF01206"/>
    </source>
</evidence>
<sequence>MNGPDRATDVVTIDGGDLGCARLLVLLRGRVATMADGTVVHLVTSDPVAPIDLPVWCRMTGHEYVGVVDAGEGAPDDTAPTYAVRVTATPVATDPDRPWRTAG</sequence>
<reference evidence="2" key="2">
    <citation type="submission" date="2020-09" db="EMBL/GenBank/DDBJ databases">
        <authorList>
            <person name="Yu Y."/>
        </authorList>
    </citation>
    <scope>NUCLEOTIDE SEQUENCE</scope>
    <source>
        <strain evidence="2">KCTC 49039</strain>
    </source>
</reference>
<dbReference type="Proteomes" id="UP000610846">
    <property type="component" value="Unassembled WGS sequence"/>
</dbReference>
<feature type="domain" description="UPF0033" evidence="1">
    <location>
        <begin position="12"/>
        <end position="71"/>
    </location>
</feature>
<dbReference type="InterPro" id="IPR036868">
    <property type="entry name" value="TusA-like_sf"/>
</dbReference>
<dbReference type="Gene3D" id="3.30.110.40">
    <property type="entry name" value="TusA-like domain"/>
    <property type="match status" value="1"/>
</dbReference>
<dbReference type="InterPro" id="IPR001455">
    <property type="entry name" value="TusA-like"/>
</dbReference>
<dbReference type="CDD" id="cd00291">
    <property type="entry name" value="SirA_YedF_YeeD"/>
    <property type="match status" value="1"/>
</dbReference>
<evidence type="ECO:0000313" key="3">
    <source>
        <dbReference type="Proteomes" id="UP000610846"/>
    </source>
</evidence>